<protein>
    <submittedName>
        <fullName evidence="4">Type I inositol-1,4,5-trisphosphate 5-phosphatase CVP2</fullName>
    </submittedName>
</protein>
<evidence type="ECO:0000256" key="2">
    <source>
        <dbReference type="ARBA" id="ARBA00022801"/>
    </source>
</evidence>
<dbReference type="Gramene" id="C.cajan_36133.t">
    <property type="protein sequence ID" value="C.cajan_36133.t"/>
    <property type="gene ID" value="C.cajan_36133"/>
</dbReference>
<dbReference type="GO" id="GO:0046856">
    <property type="term" value="P:phosphatidylinositol dephosphorylation"/>
    <property type="evidence" value="ECO:0007669"/>
    <property type="project" value="InterPro"/>
</dbReference>
<dbReference type="EMBL" id="KQ483706">
    <property type="protein sequence ID" value="KYP42676.1"/>
    <property type="molecule type" value="Genomic_DNA"/>
</dbReference>
<feature type="domain" description="Inositol polyphosphate-related phosphatase" evidence="3">
    <location>
        <begin position="113"/>
        <end position="418"/>
    </location>
</feature>
<sequence>MTSCYYNIREHINNRCYLLLRVFAATWNVGGQCPTENLDLSDFLRFPYEQDMYVLGFQEIVHINAGNALISEENEPAAKWLALINQSLNGPSVLASKGLKPTTCLFFQNPSLKKLEECFKNVNGQRLKSCNCVLEKERNAAKYFCFRGQKTNLNSDDSSSTEEEDENFSIYVALSSSTMKYSLVASRQMVGIYVCVWMRKELVRHVGHLRICCTSRGIMGQLGNKGCISVSMSFYQTTFCFICSNLASGEKEGDELRRNLDVIKILNNTQFPRICKTPYSRMPDKILEHERIIWFGDLNYRISLSYNDVKRLMEKLDWASLLKKDQLKMEREAGRVFKGWKEGKIYFPPTYKYAFNSGIYYDEGVEVSKNKRTTPAWCDRILWHGRGIRQLCYFRKEFKLSDHRPVCATFIVEAEVMHRGQKEKVSTCIFQNIDDLAG</sequence>
<dbReference type="InterPro" id="IPR000300">
    <property type="entry name" value="IPPc"/>
</dbReference>
<dbReference type="InterPro" id="IPR045849">
    <property type="entry name" value="IP5P_plant"/>
</dbReference>
<reference evidence="4" key="1">
    <citation type="journal article" date="2012" name="Nat. Biotechnol.">
        <title>Draft genome sequence of pigeonpea (Cajanus cajan), an orphan legume crop of resource-poor farmers.</title>
        <authorList>
            <person name="Varshney R.K."/>
            <person name="Chen W."/>
            <person name="Li Y."/>
            <person name="Bharti A.K."/>
            <person name="Saxena R.K."/>
            <person name="Schlueter J.A."/>
            <person name="Donoghue M.T."/>
            <person name="Azam S."/>
            <person name="Fan G."/>
            <person name="Whaley A.M."/>
            <person name="Farmer A.D."/>
            <person name="Sheridan J."/>
            <person name="Iwata A."/>
            <person name="Tuteja R."/>
            <person name="Penmetsa R.V."/>
            <person name="Wu W."/>
            <person name="Upadhyaya H.D."/>
            <person name="Yang S.P."/>
            <person name="Shah T."/>
            <person name="Saxena K.B."/>
            <person name="Michael T."/>
            <person name="McCombie W.R."/>
            <person name="Yang B."/>
            <person name="Zhang G."/>
            <person name="Yang H."/>
            <person name="Wang J."/>
            <person name="Spillane C."/>
            <person name="Cook D.R."/>
            <person name="May G.D."/>
            <person name="Xu X."/>
            <person name="Jackson S.A."/>
        </authorList>
    </citation>
    <scope>NUCLEOTIDE SEQUENCE [LARGE SCALE GENOMIC DNA]</scope>
</reference>
<dbReference type="PANTHER" id="PTHR45666">
    <property type="entry name" value="TYPE IV INOSITOL POLYPHOSPHATE 5-PHOSPHATASE 9"/>
    <property type="match status" value="1"/>
</dbReference>
<dbReference type="GO" id="GO:0034485">
    <property type="term" value="F:phosphatidylinositol-3,4,5-trisphosphate 5-phosphatase activity"/>
    <property type="evidence" value="ECO:0007669"/>
    <property type="project" value="TreeGrafter"/>
</dbReference>
<dbReference type="Pfam" id="PF22669">
    <property type="entry name" value="Exo_endo_phos2"/>
    <property type="match status" value="1"/>
</dbReference>
<proteinExistence type="inferred from homology"/>
<dbReference type="Gene3D" id="3.60.10.10">
    <property type="entry name" value="Endonuclease/exonuclease/phosphatase"/>
    <property type="match status" value="1"/>
</dbReference>
<evidence type="ECO:0000259" key="3">
    <source>
        <dbReference type="SMART" id="SM00128"/>
    </source>
</evidence>
<accession>A0A151RJD4</accession>
<comment type="similarity">
    <text evidence="1">Belongs to the inositol polyphosphate 5-phosphatase family.</text>
</comment>
<dbReference type="Proteomes" id="UP000075243">
    <property type="component" value="Unassembled WGS sequence"/>
</dbReference>
<dbReference type="AlphaFoldDB" id="A0A151RJD4"/>
<dbReference type="PANTHER" id="PTHR45666:SF20">
    <property type="entry name" value="TYPE I INOSITOL POLYPHOSPHATE 5-PHOSPHATASE 10"/>
    <property type="match status" value="1"/>
</dbReference>
<organism evidence="4 5">
    <name type="scientific">Cajanus cajan</name>
    <name type="common">Pigeon pea</name>
    <name type="synonym">Cajanus indicus</name>
    <dbReference type="NCBI Taxonomy" id="3821"/>
    <lineage>
        <taxon>Eukaryota</taxon>
        <taxon>Viridiplantae</taxon>
        <taxon>Streptophyta</taxon>
        <taxon>Embryophyta</taxon>
        <taxon>Tracheophyta</taxon>
        <taxon>Spermatophyta</taxon>
        <taxon>Magnoliopsida</taxon>
        <taxon>eudicotyledons</taxon>
        <taxon>Gunneridae</taxon>
        <taxon>Pentapetalae</taxon>
        <taxon>rosids</taxon>
        <taxon>fabids</taxon>
        <taxon>Fabales</taxon>
        <taxon>Fabaceae</taxon>
        <taxon>Papilionoideae</taxon>
        <taxon>50 kb inversion clade</taxon>
        <taxon>NPAAA clade</taxon>
        <taxon>indigoferoid/millettioid clade</taxon>
        <taxon>Phaseoleae</taxon>
        <taxon>Cajanus</taxon>
    </lineage>
</organism>
<dbReference type="OMA" id="VCATFIV"/>
<name>A0A151RJD4_CAJCA</name>
<keyword evidence="5" id="KW-1185">Reference proteome</keyword>
<keyword evidence="2" id="KW-0378">Hydrolase</keyword>
<evidence type="ECO:0000313" key="4">
    <source>
        <dbReference type="EMBL" id="KYP42676.1"/>
    </source>
</evidence>
<gene>
    <name evidence="4" type="ORF">KK1_035919</name>
</gene>
<dbReference type="GO" id="GO:0004445">
    <property type="term" value="F:inositol-polyphosphate 5-phosphatase activity"/>
    <property type="evidence" value="ECO:0007669"/>
    <property type="project" value="InterPro"/>
</dbReference>
<dbReference type="SUPFAM" id="SSF56219">
    <property type="entry name" value="DNase I-like"/>
    <property type="match status" value="1"/>
</dbReference>
<evidence type="ECO:0000313" key="5">
    <source>
        <dbReference type="Proteomes" id="UP000075243"/>
    </source>
</evidence>
<dbReference type="SMART" id="SM00128">
    <property type="entry name" value="IPPc"/>
    <property type="match status" value="1"/>
</dbReference>
<dbReference type="InterPro" id="IPR036691">
    <property type="entry name" value="Endo/exonu/phosph_ase_sf"/>
</dbReference>
<evidence type="ECO:0000256" key="1">
    <source>
        <dbReference type="ARBA" id="ARBA00010768"/>
    </source>
</evidence>
<dbReference type="GO" id="GO:0004439">
    <property type="term" value="F:phosphatidylinositol-4,5-bisphosphate 5-phosphatase activity"/>
    <property type="evidence" value="ECO:0007669"/>
    <property type="project" value="TreeGrafter"/>
</dbReference>
<dbReference type="STRING" id="3821.A0A151RJD4"/>